<dbReference type="Proteomes" id="UP001211907">
    <property type="component" value="Unassembled WGS sequence"/>
</dbReference>
<evidence type="ECO:0000313" key="1">
    <source>
        <dbReference type="EMBL" id="KAJ3120341.1"/>
    </source>
</evidence>
<keyword evidence="2" id="KW-1185">Reference proteome</keyword>
<name>A0AAD5XFK9_9FUNG</name>
<organism evidence="1 2">
    <name type="scientific">Physocladia obscura</name>
    <dbReference type="NCBI Taxonomy" id="109957"/>
    <lineage>
        <taxon>Eukaryota</taxon>
        <taxon>Fungi</taxon>
        <taxon>Fungi incertae sedis</taxon>
        <taxon>Chytridiomycota</taxon>
        <taxon>Chytridiomycota incertae sedis</taxon>
        <taxon>Chytridiomycetes</taxon>
        <taxon>Chytridiales</taxon>
        <taxon>Chytriomycetaceae</taxon>
        <taxon>Physocladia</taxon>
    </lineage>
</organism>
<dbReference type="EMBL" id="JADGJH010000974">
    <property type="protein sequence ID" value="KAJ3120341.1"/>
    <property type="molecule type" value="Genomic_DNA"/>
</dbReference>
<accession>A0AAD5XFK9</accession>
<evidence type="ECO:0000313" key="2">
    <source>
        <dbReference type="Proteomes" id="UP001211907"/>
    </source>
</evidence>
<protein>
    <submittedName>
        <fullName evidence="1">Uncharacterized protein</fullName>
    </submittedName>
</protein>
<gene>
    <name evidence="1" type="ORF">HK100_012841</name>
</gene>
<dbReference type="AlphaFoldDB" id="A0AAD5XFK9"/>
<comment type="caution">
    <text evidence="1">The sequence shown here is derived from an EMBL/GenBank/DDBJ whole genome shotgun (WGS) entry which is preliminary data.</text>
</comment>
<proteinExistence type="predicted"/>
<sequence length="347" mass="38563">MQEDLLFEAFGDLEVDEQEADESRRRKEARLTTVTTYPRPIAVDGIAEQQLKRKTITVTSTVAAVTIPELPVKLHPAAGIAVAERLFLLGDYAGSVAAVREWRRTNKVQGANVIDKAGQTLVDHNVDKGSAFACLEACDIEARGLFLLEEKTAALAVLVSCKDFDKNNPTQTTAGFLFFMAEILLQLETANQTKTTVSARYLADAINTLQRYDRIRPRDFKLYALLANAFTRIPFLSVVAALAMRRALFLVRQSIQSYHPQSFLFTRFWQVQLPPIIAFLDERKPLLDAFDANFPGSRAPLVAAFSEKNVPSDSIDWLVENVFVTAGYGMKNVDDDDDDPGTNVANL</sequence>
<reference evidence="1" key="1">
    <citation type="submission" date="2020-05" db="EMBL/GenBank/DDBJ databases">
        <title>Phylogenomic resolution of chytrid fungi.</title>
        <authorList>
            <person name="Stajich J.E."/>
            <person name="Amses K."/>
            <person name="Simmons R."/>
            <person name="Seto K."/>
            <person name="Myers J."/>
            <person name="Bonds A."/>
            <person name="Quandt C.A."/>
            <person name="Barry K."/>
            <person name="Liu P."/>
            <person name="Grigoriev I."/>
            <person name="Longcore J.E."/>
            <person name="James T.Y."/>
        </authorList>
    </citation>
    <scope>NUCLEOTIDE SEQUENCE</scope>
    <source>
        <strain evidence="1">JEL0513</strain>
    </source>
</reference>